<reference evidence="2 3" key="1">
    <citation type="journal article" date="2019" name="Sci. Rep.">
        <title>Orb-weaving spider Araneus ventricosus genome elucidates the spidroin gene catalogue.</title>
        <authorList>
            <person name="Kono N."/>
            <person name="Nakamura H."/>
            <person name="Ohtoshi R."/>
            <person name="Moran D.A.P."/>
            <person name="Shinohara A."/>
            <person name="Yoshida Y."/>
            <person name="Fujiwara M."/>
            <person name="Mori M."/>
            <person name="Tomita M."/>
            <person name="Arakawa K."/>
        </authorList>
    </citation>
    <scope>NUCLEOTIDE SEQUENCE [LARGE SCALE GENOMIC DNA]</scope>
</reference>
<feature type="transmembrane region" description="Helical" evidence="1">
    <location>
        <begin position="12"/>
        <end position="32"/>
    </location>
</feature>
<name>A0A4Y2MGH3_ARAVE</name>
<keyword evidence="1" id="KW-0812">Transmembrane</keyword>
<accession>A0A4Y2MGH3</accession>
<keyword evidence="1" id="KW-0472">Membrane</keyword>
<proteinExistence type="predicted"/>
<comment type="caution">
    <text evidence="2">The sequence shown here is derived from an EMBL/GenBank/DDBJ whole genome shotgun (WGS) entry which is preliminary data.</text>
</comment>
<dbReference type="EMBL" id="BGPR01007358">
    <property type="protein sequence ID" value="GBN26238.1"/>
    <property type="molecule type" value="Genomic_DNA"/>
</dbReference>
<protein>
    <submittedName>
        <fullName evidence="2">Uncharacterized protein</fullName>
    </submittedName>
</protein>
<evidence type="ECO:0000313" key="2">
    <source>
        <dbReference type="EMBL" id="GBN26238.1"/>
    </source>
</evidence>
<dbReference type="OrthoDB" id="6465531at2759"/>
<evidence type="ECO:0000313" key="3">
    <source>
        <dbReference type="Proteomes" id="UP000499080"/>
    </source>
</evidence>
<feature type="transmembrane region" description="Helical" evidence="1">
    <location>
        <begin position="38"/>
        <end position="55"/>
    </location>
</feature>
<keyword evidence="3" id="KW-1185">Reference proteome</keyword>
<keyword evidence="1" id="KW-1133">Transmembrane helix</keyword>
<dbReference type="Proteomes" id="UP000499080">
    <property type="component" value="Unassembled WGS sequence"/>
</dbReference>
<sequence>METVGPKYHEEVGIAIQFGFAVGYVTLAGVAWFFRHWFWLQLVISLAFLPFAPAFRPPRIQKTQFGIMPVFQSVNTMTEKNRNQIWMLPCSSTDEIL</sequence>
<evidence type="ECO:0000256" key="1">
    <source>
        <dbReference type="SAM" id="Phobius"/>
    </source>
</evidence>
<dbReference type="AlphaFoldDB" id="A0A4Y2MGH3"/>
<organism evidence="2 3">
    <name type="scientific">Araneus ventricosus</name>
    <name type="common">Orbweaver spider</name>
    <name type="synonym">Epeira ventricosa</name>
    <dbReference type="NCBI Taxonomy" id="182803"/>
    <lineage>
        <taxon>Eukaryota</taxon>
        <taxon>Metazoa</taxon>
        <taxon>Ecdysozoa</taxon>
        <taxon>Arthropoda</taxon>
        <taxon>Chelicerata</taxon>
        <taxon>Arachnida</taxon>
        <taxon>Araneae</taxon>
        <taxon>Araneomorphae</taxon>
        <taxon>Entelegynae</taxon>
        <taxon>Araneoidea</taxon>
        <taxon>Araneidae</taxon>
        <taxon>Araneus</taxon>
    </lineage>
</organism>
<gene>
    <name evidence="2" type="ORF">AVEN_270364_1</name>
</gene>